<dbReference type="GO" id="GO:0003677">
    <property type="term" value="F:DNA binding"/>
    <property type="evidence" value="ECO:0007669"/>
    <property type="project" value="InterPro"/>
</dbReference>
<keyword evidence="5" id="KW-0233">DNA recombination</keyword>
<keyword evidence="2" id="KW-0963">Cytoplasm</keyword>
<evidence type="ECO:0000256" key="5">
    <source>
        <dbReference type="ARBA" id="ARBA00023172"/>
    </source>
</evidence>
<dbReference type="GO" id="GO:0007059">
    <property type="term" value="P:chromosome segregation"/>
    <property type="evidence" value="ECO:0007669"/>
    <property type="project" value="UniProtKB-KW"/>
</dbReference>
<dbReference type="PANTHER" id="PTHR30349:SF81">
    <property type="entry name" value="TYROSINE RECOMBINASE XERC"/>
    <property type="match status" value="1"/>
</dbReference>
<dbReference type="InterPro" id="IPR000086">
    <property type="entry name" value="NUDIX_hydrolase_dom"/>
</dbReference>
<evidence type="ECO:0000256" key="1">
    <source>
        <dbReference type="ARBA" id="ARBA00004496"/>
    </source>
</evidence>
<keyword evidence="6" id="KW-0131">Cell cycle</keyword>
<protein>
    <recommendedName>
        <fullName evidence="11">Tyrosine recombinase XerD</fullName>
    </recommendedName>
</protein>
<dbReference type="SUPFAM" id="SSF56349">
    <property type="entry name" value="DNA breaking-rejoining enzymes"/>
    <property type="match status" value="1"/>
</dbReference>
<dbReference type="Pfam" id="PF02899">
    <property type="entry name" value="Phage_int_SAM_1"/>
    <property type="match status" value="1"/>
</dbReference>
<feature type="domain" description="Nudix hydrolase" evidence="7">
    <location>
        <begin position="6"/>
        <end position="144"/>
    </location>
</feature>
<dbReference type="InterPro" id="IPR004107">
    <property type="entry name" value="Integrase_SAM-like_N"/>
</dbReference>
<dbReference type="Pfam" id="PF00293">
    <property type="entry name" value="NUDIX"/>
    <property type="match status" value="1"/>
</dbReference>
<evidence type="ECO:0000313" key="10">
    <source>
        <dbReference type="Proteomes" id="UP001151287"/>
    </source>
</evidence>
<accession>A0A9P9Z5A7</accession>
<dbReference type="NCBIfam" id="NF001399">
    <property type="entry name" value="PRK00283.1"/>
    <property type="match status" value="1"/>
</dbReference>
<dbReference type="GO" id="GO:0005737">
    <property type="term" value="C:cytoplasm"/>
    <property type="evidence" value="ECO:0007669"/>
    <property type="project" value="UniProtKB-SubCell"/>
</dbReference>
<evidence type="ECO:0000256" key="6">
    <source>
        <dbReference type="ARBA" id="ARBA00023306"/>
    </source>
</evidence>
<keyword evidence="10" id="KW-1185">Reference proteome</keyword>
<proteinExistence type="inferred from homology"/>
<evidence type="ECO:0000259" key="7">
    <source>
        <dbReference type="PROSITE" id="PS51462"/>
    </source>
</evidence>
<dbReference type="EMBL" id="JAMQYH010000555">
    <property type="protein sequence ID" value="KAJ1682621.1"/>
    <property type="molecule type" value="Genomic_DNA"/>
</dbReference>
<dbReference type="Gene3D" id="3.90.79.10">
    <property type="entry name" value="Nucleoside Triphosphate Pyrophosphohydrolase"/>
    <property type="match status" value="1"/>
</dbReference>
<dbReference type="InterPro" id="IPR002104">
    <property type="entry name" value="Integrase_catalytic"/>
</dbReference>
<dbReference type="GO" id="GO:0015074">
    <property type="term" value="P:DNA integration"/>
    <property type="evidence" value="ECO:0007669"/>
    <property type="project" value="InterPro"/>
</dbReference>
<dbReference type="InterPro" id="IPR011010">
    <property type="entry name" value="DNA_brk_join_enz"/>
</dbReference>
<dbReference type="OrthoDB" id="2361793at2759"/>
<evidence type="ECO:0000259" key="8">
    <source>
        <dbReference type="PROSITE" id="PS51898"/>
    </source>
</evidence>
<dbReference type="CDD" id="cd00798">
    <property type="entry name" value="INT_XerDC_C"/>
    <property type="match status" value="1"/>
</dbReference>
<dbReference type="AlphaFoldDB" id="A0A9P9Z5A7"/>
<dbReference type="GO" id="GO:0051301">
    <property type="term" value="P:cell division"/>
    <property type="evidence" value="ECO:0007669"/>
    <property type="project" value="UniProtKB-KW"/>
</dbReference>
<feature type="domain" description="Tyr recombinase" evidence="8">
    <location>
        <begin position="222"/>
        <end position="414"/>
    </location>
</feature>
<dbReference type="GO" id="GO:0006310">
    <property type="term" value="P:DNA recombination"/>
    <property type="evidence" value="ECO:0007669"/>
    <property type="project" value="UniProtKB-KW"/>
</dbReference>
<name>A0A9P9Z5A7_9POAL</name>
<dbReference type="SUPFAM" id="SSF55811">
    <property type="entry name" value="Nudix"/>
    <property type="match status" value="1"/>
</dbReference>
<dbReference type="PANTHER" id="PTHR30349">
    <property type="entry name" value="PHAGE INTEGRASE-RELATED"/>
    <property type="match status" value="1"/>
</dbReference>
<evidence type="ECO:0000313" key="9">
    <source>
        <dbReference type="EMBL" id="KAJ1682621.1"/>
    </source>
</evidence>
<gene>
    <name evidence="9" type="ORF">LUZ63_022158</name>
</gene>
<dbReference type="InterPro" id="IPR013762">
    <property type="entry name" value="Integrase-like_cat_sf"/>
</dbReference>
<dbReference type="InterPro" id="IPR015797">
    <property type="entry name" value="NUDIX_hydrolase-like_dom_sf"/>
</dbReference>
<dbReference type="Gene3D" id="1.10.443.10">
    <property type="entry name" value="Intergrase catalytic core"/>
    <property type="match status" value="1"/>
</dbReference>
<dbReference type="Proteomes" id="UP001151287">
    <property type="component" value="Unassembled WGS sequence"/>
</dbReference>
<evidence type="ECO:0000256" key="3">
    <source>
        <dbReference type="ARBA" id="ARBA00022618"/>
    </source>
</evidence>
<evidence type="ECO:0000256" key="2">
    <source>
        <dbReference type="ARBA" id="ARBA00022490"/>
    </source>
</evidence>
<dbReference type="InterPro" id="IPR023009">
    <property type="entry name" value="Tyrosine_recombinase_XerC/XerD"/>
</dbReference>
<evidence type="ECO:0000256" key="4">
    <source>
        <dbReference type="ARBA" id="ARBA00022829"/>
    </source>
</evidence>
<comment type="subcellular location">
    <subcellularLocation>
        <location evidence="1">Cytoplasm</location>
    </subcellularLocation>
</comment>
<comment type="caution">
    <text evidence="9">The sequence shown here is derived from an EMBL/GenBank/DDBJ whole genome shotgun (WGS) entry which is preliminary data.</text>
</comment>
<reference evidence="9" key="1">
    <citation type="journal article" date="2022" name="Cell">
        <title>Repeat-based holocentromeres influence genome architecture and karyotype evolution.</title>
        <authorList>
            <person name="Hofstatter P.G."/>
            <person name="Thangavel G."/>
            <person name="Lux T."/>
            <person name="Neumann P."/>
            <person name="Vondrak T."/>
            <person name="Novak P."/>
            <person name="Zhang M."/>
            <person name="Costa L."/>
            <person name="Castellani M."/>
            <person name="Scott A."/>
            <person name="Toegelov H."/>
            <person name="Fuchs J."/>
            <person name="Mata-Sucre Y."/>
            <person name="Dias Y."/>
            <person name="Vanzela A.L.L."/>
            <person name="Huettel B."/>
            <person name="Almeida C.C.S."/>
            <person name="Simkova H."/>
            <person name="Souza G."/>
            <person name="Pedrosa-Harand A."/>
            <person name="Macas J."/>
            <person name="Mayer K.F.X."/>
            <person name="Houben A."/>
            <person name="Marques A."/>
        </authorList>
    </citation>
    <scope>NUCLEOTIDE SEQUENCE</scope>
    <source>
        <strain evidence="9">RhyBre1mFocal</strain>
    </source>
</reference>
<sequence length="421" mass="45373">MTRQYVEHPGAAAVVALDDDGRVVLIQQYRQPIKERDWEIPAGLLDVAGEPPLETAKRELTEEVDLEAERWQHLVSIHTTPGGNDEVVHLFLARGLSDVVTDYEREHEESDMRVERVPLGDVIDGVLAGRLRNGILAAGVLAAAEVLRREAAVRGIADTDAVTPATVAEFAAERASAEPPPAASSLARLQSSVRGLHRFLVREGRAVEDPSGRLRPPKAPHRLPKALSIAQVEQLLDAAGPAPGSTDATAADPSAVRDRALLELLYATGARVSEIVQLDVDDTAHGDVLRVRGKGAKERIVPVGSYARAAVDAYLARVRPAWAAKRRATPRLFLGVRGAPLSRQSAWLIIQAAAERAGLTAHVSPHTLRHSFATHLLQGGADVRVVQELLGHASVATTQIYTHVTVDALRDVYATAHPRAR</sequence>
<organism evidence="9 10">
    <name type="scientific">Rhynchospora breviuscula</name>
    <dbReference type="NCBI Taxonomy" id="2022672"/>
    <lineage>
        <taxon>Eukaryota</taxon>
        <taxon>Viridiplantae</taxon>
        <taxon>Streptophyta</taxon>
        <taxon>Embryophyta</taxon>
        <taxon>Tracheophyta</taxon>
        <taxon>Spermatophyta</taxon>
        <taxon>Magnoliopsida</taxon>
        <taxon>Liliopsida</taxon>
        <taxon>Poales</taxon>
        <taxon>Cyperaceae</taxon>
        <taxon>Cyperoideae</taxon>
        <taxon>Rhynchosporeae</taxon>
        <taxon>Rhynchospora</taxon>
    </lineage>
</organism>
<keyword evidence="4" id="KW-0159">Chromosome partition</keyword>
<keyword evidence="3" id="KW-0132">Cell division</keyword>
<dbReference type="InterPro" id="IPR050090">
    <property type="entry name" value="Tyrosine_recombinase_XerCD"/>
</dbReference>
<dbReference type="HAMAP" id="MF_01808">
    <property type="entry name" value="Recomb_XerC_XerD"/>
    <property type="match status" value="1"/>
</dbReference>
<dbReference type="PROSITE" id="PS51898">
    <property type="entry name" value="TYR_RECOMBINASE"/>
    <property type="match status" value="1"/>
</dbReference>
<evidence type="ECO:0008006" key="11">
    <source>
        <dbReference type="Google" id="ProtNLM"/>
    </source>
</evidence>
<dbReference type="Pfam" id="PF00589">
    <property type="entry name" value="Phage_integrase"/>
    <property type="match status" value="1"/>
</dbReference>
<dbReference type="PROSITE" id="PS51462">
    <property type="entry name" value="NUDIX"/>
    <property type="match status" value="1"/>
</dbReference>